<accession>A0ACB8UJM9</accession>
<reference evidence="1" key="1">
    <citation type="journal article" date="2021" name="Environ. Microbiol.">
        <title>Gene family expansions and transcriptome signatures uncover fungal adaptations to wood decay.</title>
        <authorList>
            <person name="Hage H."/>
            <person name="Miyauchi S."/>
            <person name="Viragh M."/>
            <person name="Drula E."/>
            <person name="Min B."/>
            <person name="Chaduli D."/>
            <person name="Navarro D."/>
            <person name="Favel A."/>
            <person name="Norest M."/>
            <person name="Lesage-Meessen L."/>
            <person name="Balint B."/>
            <person name="Merenyi Z."/>
            <person name="de Eugenio L."/>
            <person name="Morin E."/>
            <person name="Martinez A.T."/>
            <person name="Baldrian P."/>
            <person name="Stursova M."/>
            <person name="Martinez M.J."/>
            <person name="Novotny C."/>
            <person name="Magnuson J.K."/>
            <person name="Spatafora J.W."/>
            <person name="Maurice S."/>
            <person name="Pangilinan J."/>
            <person name="Andreopoulos W."/>
            <person name="LaButti K."/>
            <person name="Hundley H."/>
            <person name="Na H."/>
            <person name="Kuo A."/>
            <person name="Barry K."/>
            <person name="Lipzen A."/>
            <person name="Henrissat B."/>
            <person name="Riley R."/>
            <person name="Ahrendt S."/>
            <person name="Nagy L.G."/>
            <person name="Grigoriev I.V."/>
            <person name="Martin F."/>
            <person name="Rosso M.N."/>
        </authorList>
    </citation>
    <scope>NUCLEOTIDE SEQUENCE</scope>
    <source>
        <strain evidence="1">CBS 384.51</strain>
    </source>
</reference>
<sequence>MSAVLFLLPFLFSFLLGRGNAQCTPQGSLSFRSPVTVAQGLSATVISANLTTPRGITIDSLGNILVIERGLGVTAFTDHDTTCDGWLRSVVVQNPSLTQGIQVHDNFLYVSTSGEVLRYTYNPEGRNISGPPVTLINNIPPDGELTTRPILLHPPEHPSIILVSSALAENIDPTARDPSSGRSQIRAFNFSSATTPAVQNFFSGSLVAFGIRNPAGFAFLPPQSFDSLWVVDNGASIDNVTGLTSAFVNDNPADELNLVKTPLFNNSSRNLFYGFPDCTTLWNPLADPVGDPQFTHLRTGAQFSLNLEPDRNDSWCVSSQNNVRPRLSFQAHSVPLDLKFYFPKLSPKRSNEQSTSSKFSRDWIGDAFVTFHGSFNRVPPTGYGVVRVPFSNSHPTANRFSNAGYTFLIQATNLTSCPGTCIRPVGIVFSEQGDKLFVTSDSSGELFVLSSE</sequence>
<dbReference type="EMBL" id="MU274900">
    <property type="protein sequence ID" value="KAI0094531.1"/>
    <property type="molecule type" value="Genomic_DNA"/>
</dbReference>
<proteinExistence type="predicted"/>
<evidence type="ECO:0000313" key="1">
    <source>
        <dbReference type="EMBL" id="KAI0094531.1"/>
    </source>
</evidence>
<organism evidence="1 2">
    <name type="scientific">Irpex rosettiformis</name>
    <dbReference type="NCBI Taxonomy" id="378272"/>
    <lineage>
        <taxon>Eukaryota</taxon>
        <taxon>Fungi</taxon>
        <taxon>Dikarya</taxon>
        <taxon>Basidiomycota</taxon>
        <taxon>Agaricomycotina</taxon>
        <taxon>Agaricomycetes</taxon>
        <taxon>Polyporales</taxon>
        <taxon>Irpicaceae</taxon>
        <taxon>Irpex</taxon>
    </lineage>
</organism>
<keyword evidence="2" id="KW-1185">Reference proteome</keyword>
<gene>
    <name evidence="1" type="ORF">BDY19DRAFT_913248</name>
</gene>
<evidence type="ECO:0000313" key="2">
    <source>
        <dbReference type="Proteomes" id="UP001055072"/>
    </source>
</evidence>
<protein>
    <submittedName>
        <fullName evidence="1">Uncharacterized protein</fullName>
    </submittedName>
</protein>
<name>A0ACB8UJM9_9APHY</name>
<comment type="caution">
    <text evidence="1">The sequence shown here is derived from an EMBL/GenBank/DDBJ whole genome shotgun (WGS) entry which is preliminary data.</text>
</comment>
<dbReference type="Proteomes" id="UP001055072">
    <property type="component" value="Unassembled WGS sequence"/>
</dbReference>